<dbReference type="Gene3D" id="3.40.120.10">
    <property type="entry name" value="Alpha-D-Glucose-1,6-Bisphosphate, subunit A, domain 3"/>
    <property type="match status" value="3"/>
</dbReference>
<dbReference type="InterPro" id="IPR005845">
    <property type="entry name" value="A-D-PHexomutase_a/b/a-II"/>
</dbReference>
<evidence type="ECO:0000259" key="9">
    <source>
        <dbReference type="Pfam" id="PF02878"/>
    </source>
</evidence>
<dbReference type="SUPFAM" id="SSF53738">
    <property type="entry name" value="Phosphoglucomutase, first 3 domains"/>
    <property type="match status" value="3"/>
</dbReference>
<proteinExistence type="inferred from homology"/>
<evidence type="ECO:0000259" key="10">
    <source>
        <dbReference type="Pfam" id="PF02879"/>
    </source>
</evidence>
<evidence type="ECO:0000256" key="4">
    <source>
        <dbReference type="ARBA" id="ARBA00022723"/>
    </source>
</evidence>
<evidence type="ECO:0000259" key="8">
    <source>
        <dbReference type="Pfam" id="PF00408"/>
    </source>
</evidence>
<dbReference type="PANTHER" id="PTHR43771">
    <property type="entry name" value="PHOSPHOMANNOMUTASE"/>
    <property type="match status" value="1"/>
</dbReference>
<dbReference type="InterPro" id="IPR016066">
    <property type="entry name" value="A-D-PHexomutase_CS"/>
</dbReference>
<dbReference type="InterPro" id="IPR005843">
    <property type="entry name" value="A-D-PHexomutase_C"/>
</dbReference>
<feature type="domain" description="Alpha-D-phosphohexomutase alpha/beta/alpha" evidence="9">
    <location>
        <begin position="11"/>
        <end position="133"/>
    </location>
</feature>
<dbReference type="PRINTS" id="PR00509">
    <property type="entry name" value="PGMPMM"/>
</dbReference>
<reference evidence="12 13" key="1">
    <citation type="journal article" date="2021" name="Int. J. Syst. Evol. Microbiol.">
        <title>Reticulibacter mediterranei gen. nov., sp. nov., within the new family Reticulibacteraceae fam. nov., and Ktedonospora formicarum gen. nov., sp. nov., Ktedonobacter robiniae sp. nov., Dictyobacter formicarum sp. nov. and Dictyobacter arantiisoli sp. nov., belonging to the class Ktedonobacteria.</title>
        <authorList>
            <person name="Yabe S."/>
            <person name="Zheng Y."/>
            <person name="Wang C.M."/>
            <person name="Sakai Y."/>
            <person name="Abe K."/>
            <person name="Yokota A."/>
            <person name="Donadio S."/>
            <person name="Cavaletti L."/>
            <person name="Monciardini P."/>
        </authorList>
    </citation>
    <scope>NUCLEOTIDE SEQUENCE [LARGE SCALE GENOMIC DNA]</scope>
    <source>
        <strain evidence="12 13">SOSP1-30</strain>
    </source>
</reference>
<evidence type="ECO:0000256" key="6">
    <source>
        <dbReference type="ARBA" id="ARBA00023235"/>
    </source>
</evidence>
<evidence type="ECO:0000313" key="13">
    <source>
        <dbReference type="Proteomes" id="UP000654345"/>
    </source>
</evidence>
<evidence type="ECO:0000313" key="12">
    <source>
        <dbReference type="EMBL" id="GHO51549.1"/>
    </source>
</evidence>
<sequence length="452" mass="49800">MSTKTNVNPSIFGAYDIRGIYGEALTDEAVYAIGRAAGQYLNIPEIAVGRDMRLSSPQLAENLIRGLTDQGVNVIDLGMVTTDALYFAVGKFNYPAGVMITASHNPGKYNGMKFCRAMAYPISRDTGLSDIRDLAVSGEFAEPAHKGEASQRDIIDDYVQHALSFIDVKKIRPLKIVADAGNGMAGLVLPRVFKHLPCELVPLYFELDGSFPHHPASPIEPENMVDVQQKVRETHADMGVAFDGDADRMFPVDEHGDLVDGSMVTLAVTNSLLHKFPGSTILYNLVVSKAVPELVEKLGGKSGRTRVGHSFIKAQMREENAIFGGEHSGHFYFRDNWYADSGLIAFLIMLELVSVENKPLSESIKPLDVYYRSGEINSTVSDVKAKIEEVKENFSKQAQSFDTLDGISADYGDWWFSVRGSNTEPLLRLNLEAKTQALMEQKRDEVLAVIRG</sequence>
<dbReference type="Pfam" id="PF00408">
    <property type="entry name" value="PGM_PMM_IV"/>
    <property type="match status" value="1"/>
</dbReference>
<dbReference type="InterPro" id="IPR005844">
    <property type="entry name" value="A-D-PHexomutase_a/b/a-I"/>
</dbReference>
<evidence type="ECO:0000256" key="5">
    <source>
        <dbReference type="ARBA" id="ARBA00022842"/>
    </source>
</evidence>
<gene>
    <name evidence="12" type="primary">manB</name>
    <name evidence="12" type="ORF">KSB_00240</name>
</gene>
<dbReference type="PROSITE" id="PS00710">
    <property type="entry name" value="PGM_PMM"/>
    <property type="match status" value="1"/>
</dbReference>
<comment type="similarity">
    <text evidence="2 7">Belongs to the phosphohexose mutase family.</text>
</comment>
<evidence type="ECO:0000256" key="7">
    <source>
        <dbReference type="RuleBase" id="RU004326"/>
    </source>
</evidence>
<dbReference type="PANTHER" id="PTHR43771:SF1">
    <property type="entry name" value="PHOSPHOMANNOMUTASE"/>
    <property type="match status" value="1"/>
</dbReference>
<dbReference type="Gene3D" id="3.30.310.50">
    <property type="entry name" value="Alpha-D-phosphohexomutase, C-terminal domain"/>
    <property type="match status" value="1"/>
</dbReference>
<dbReference type="CDD" id="cd03089">
    <property type="entry name" value="PMM_PGM"/>
    <property type="match status" value="1"/>
</dbReference>
<keyword evidence="6" id="KW-0413">Isomerase</keyword>
<comment type="cofactor">
    <cofactor evidence="1">
        <name>Mg(2+)</name>
        <dbReference type="ChEBI" id="CHEBI:18420"/>
    </cofactor>
</comment>
<feature type="domain" description="Alpha-D-phosphohexomutase C-terminal" evidence="8">
    <location>
        <begin position="375"/>
        <end position="447"/>
    </location>
</feature>
<dbReference type="InterPro" id="IPR005841">
    <property type="entry name" value="Alpha-D-phosphohexomutase_SF"/>
</dbReference>
<feature type="domain" description="Alpha-D-phosphohexomutase alpha/beta/alpha" evidence="11">
    <location>
        <begin position="265"/>
        <end position="364"/>
    </location>
</feature>
<name>A0ABQ3UFP6_9CHLR</name>
<dbReference type="Pfam" id="PF02880">
    <property type="entry name" value="PGM_PMM_III"/>
    <property type="match status" value="1"/>
</dbReference>
<protein>
    <submittedName>
        <fullName evidence="12">Phosphomannomutase/phosphoglucomutase</fullName>
    </submittedName>
</protein>
<keyword evidence="5 7" id="KW-0460">Magnesium</keyword>
<evidence type="ECO:0000256" key="1">
    <source>
        <dbReference type="ARBA" id="ARBA00001946"/>
    </source>
</evidence>
<dbReference type="EMBL" id="BNJG01000001">
    <property type="protein sequence ID" value="GHO51549.1"/>
    <property type="molecule type" value="Genomic_DNA"/>
</dbReference>
<evidence type="ECO:0000256" key="2">
    <source>
        <dbReference type="ARBA" id="ARBA00010231"/>
    </source>
</evidence>
<feature type="domain" description="Alpha-D-phosphohexomutase alpha/beta/alpha" evidence="10">
    <location>
        <begin position="156"/>
        <end position="256"/>
    </location>
</feature>
<dbReference type="InterPro" id="IPR016055">
    <property type="entry name" value="A-D-PHexomutase_a/b/a-I/II/III"/>
</dbReference>
<dbReference type="InterPro" id="IPR005846">
    <property type="entry name" value="A-D-PHexomutase_a/b/a-III"/>
</dbReference>
<keyword evidence="13" id="KW-1185">Reference proteome</keyword>
<dbReference type="Pfam" id="PF02878">
    <property type="entry name" value="PGM_PMM_I"/>
    <property type="match status" value="1"/>
</dbReference>
<dbReference type="SUPFAM" id="SSF55957">
    <property type="entry name" value="Phosphoglucomutase, C-terminal domain"/>
    <property type="match status" value="1"/>
</dbReference>
<dbReference type="RefSeq" id="WP_201368544.1">
    <property type="nucleotide sequence ID" value="NZ_BNJG01000001.1"/>
</dbReference>
<keyword evidence="4 7" id="KW-0479">Metal-binding</keyword>
<keyword evidence="3" id="KW-0597">Phosphoprotein</keyword>
<dbReference type="Proteomes" id="UP000654345">
    <property type="component" value="Unassembled WGS sequence"/>
</dbReference>
<evidence type="ECO:0000259" key="11">
    <source>
        <dbReference type="Pfam" id="PF02880"/>
    </source>
</evidence>
<comment type="caution">
    <text evidence="12">The sequence shown here is derived from an EMBL/GenBank/DDBJ whole genome shotgun (WGS) entry which is preliminary data.</text>
</comment>
<dbReference type="Pfam" id="PF02879">
    <property type="entry name" value="PGM_PMM_II"/>
    <property type="match status" value="1"/>
</dbReference>
<dbReference type="InterPro" id="IPR036900">
    <property type="entry name" value="A-D-PHexomutase_C_sf"/>
</dbReference>
<evidence type="ECO:0000256" key="3">
    <source>
        <dbReference type="ARBA" id="ARBA00022553"/>
    </source>
</evidence>
<accession>A0ABQ3UFP6</accession>
<organism evidence="12 13">
    <name type="scientific">Ktedonobacter robiniae</name>
    <dbReference type="NCBI Taxonomy" id="2778365"/>
    <lineage>
        <taxon>Bacteria</taxon>
        <taxon>Bacillati</taxon>
        <taxon>Chloroflexota</taxon>
        <taxon>Ktedonobacteria</taxon>
        <taxon>Ktedonobacterales</taxon>
        <taxon>Ktedonobacteraceae</taxon>
        <taxon>Ktedonobacter</taxon>
    </lineage>
</organism>